<dbReference type="OrthoDB" id="8197587at2759"/>
<keyword evidence="2" id="KW-0732">Signal</keyword>
<accession>A0A0T6BA15</accession>
<dbReference type="InterPro" id="IPR032011">
    <property type="entry name" value="DUF4794"/>
</dbReference>
<feature type="domain" description="DUF4794" evidence="3">
    <location>
        <begin position="35"/>
        <end position="81"/>
    </location>
</feature>
<proteinExistence type="predicted"/>
<feature type="chain" id="PRO_5006668501" description="DUF4794 domain-containing protein" evidence="2">
    <location>
        <begin position="20"/>
        <end position="164"/>
    </location>
</feature>
<evidence type="ECO:0000256" key="2">
    <source>
        <dbReference type="SAM" id="SignalP"/>
    </source>
</evidence>
<comment type="caution">
    <text evidence="4">The sequence shown here is derived from an EMBL/GenBank/DDBJ whole genome shotgun (WGS) entry which is preliminary data.</text>
</comment>
<evidence type="ECO:0000313" key="5">
    <source>
        <dbReference type="Proteomes" id="UP000051574"/>
    </source>
</evidence>
<dbReference type="AlphaFoldDB" id="A0A0T6BA15"/>
<dbReference type="Pfam" id="PF16042">
    <property type="entry name" value="DUF4794"/>
    <property type="match status" value="1"/>
</dbReference>
<gene>
    <name evidence="4" type="ORF">AMK59_668</name>
</gene>
<dbReference type="Proteomes" id="UP000051574">
    <property type="component" value="Unassembled WGS sequence"/>
</dbReference>
<evidence type="ECO:0000259" key="3">
    <source>
        <dbReference type="Pfam" id="PF16042"/>
    </source>
</evidence>
<sequence>MNTLSITVLFIVAITATNAEAPLRPRFQRIQQSPPYPPSGYRPNQPFTLPQRQTAPKPVYGVPEKVLTTTENDLTTTVETTTVEVPLEPRQNLKDREELADNVDMGVYYIYHPTGLLQRINYATKNDLKNMAYRAEFKYQDVEPIVDPIYTYDPDTYVLRQVLV</sequence>
<protein>
    <recommendedName>
        <fullName evidence="3">DUF4794 domain-containing protein</fullName>
    </recommendedName>
</protein>
<feature type="compositionally biased region" description="Polar residues" evidence="1">
    <location>
        <begin position="45"/>
        <end position="54"/>
    </location>
</feature>
<dbReference type="EMBL" id="LJIG01002761">
    <property type="protein sequence ID" value="KRT84179.1"/>
    <property type="molecule type" value="Genomic_DNA"/>
</dbReference>
<keyword evidence="5" id="KW-1185">Reference proteome</keyword>
<name>A0A0T6BA15_9SCAR</name>
<evidence type="ECO:0000256" key="1">
    <source>
        <dbReference type="SAM" id="MobiDB-lite"/>
    </source>
</evidence>
<organism evidence="4 5">
    <name type="scientific">Oryctes borbonicus</name>
    <dbReference type="NCBI Taxonomy" id="1629725"/>
    <lineage>
        <taxon>Eukaryota</taxon>
        <taxon>Metazoa</taxon>
        <taxon>Ecdysozoa</taxon>
        <taxon>Arthropoda</taxon>
        <taxon>Hexapoda</taxon>
        <taxon>Insecta</taxon>
        <taxon>Pterygota</taxon>
        <taxon>Neoptera</taxon>
        <taxon>Endopterygota</taxon>
        <taxon>Coleoptera</taxon>
        <taxon>Polyphaga</taxon>
        <taxon>Scarabaeiformia</taxon>
        <taxon>Scarabaeidae</taxon>
        <taxon>Dynastinae</taxon>
        <taxon>Oryctes</taxon>
    </lineage>
</organism>
<reference evidence="4 5" key="1">
    <citation type="submission" date="2015-09" db="EMBL/GenBank/DDBJ databases">
        <title>Draft genome of the scarab beetle Oryctes borbonicus.</title>
        <authorList>
            <person name="Meyer J.M."/>
            <person name="Markov G.V."/>
            <person name="Baskaran P."/>
            <person name="Herrmann M."/>
            <person name="Sommer R.J."/>
            <person name="Roedelsperger C."/>
        </authorList>
    </citation>
    <scope>NUCLEOTIDE SEQUENCE [LARGE SCALE GENOMIC DNA]</scope>
    <source>
        <strain evidence="4">OB123</strain>
        <tissue evidence="4">Whole animal</tissue>
    </source>
</reference>
<feature type="region of interest" description="Disordered" evidence="1">
    <location>
        <begin position="25"/>
        <end position="55"/>
    </location>
</feature>
<feature type="signal peptide" evidence="2">
    <location>
        <begin position="1"/>
        <end position="19"/>
    </location>
</feature>
<evidence type="ECO:0000313" key="4">
    <source>
        <dbReference type="EMBL" id="KRT84179.1"/>
    </source>
</evidence>